<dbReference type="SUPFAM" id="SSF56219">
    <property type="entry name" value="DNase I-like"/>
    <property type="match status" value="1"/>
</dbReference>
<dbReference type="InterPro" id="IPR002044">
    <property type="entry name" value="CBM20"/>
</dbReference>
<dbReference type="InterPro" id="IPR036691">
    <property type="entry name" value="Endo/exonu/phosph_ase_sf"/>
</dbReference>
<proteinExistence type="predicted"/>
<dbReference type="Proteomes" id="UP001148838">
    <property type="component" value="Unassembled WGS sequence"/>
</dbReference>
<dbReference type="EMBL" id="JAJSOF020000015">
    <property type="protein sequence ID" value="KAJ4441238.1"/>
    <property type="molecule type" value="Genomic_DNA"/>
</dbReference>
<dbReference type="SUPFAM" id="SSF49452">
    <property type="entry name" value="Starch-binding domain-like"/>
    <property type="match status" value="1"/>
</dbReference>
<sequence>MKGERKDWKFRVTVNTLLRETVFVVGSCRELGSWNSSGALQLTCENASSNDGIFLGCKRESEKQREVTTFIFPKKNCKHGMMGLSTIKDSGRNLSPHLDVQAEDAGEGHIMKQRKLSIGTWNVRTLLQACKLENLKEEVRRNKVDVMGISEVRETVWSAVISIPSDCDVQFRYFVGILFEPDEEKYPSRQVVVRRWETNLNPRLIRKEVCSNNHQDVEPDIFGLYDSGKMIDRGWLTSETVVQFKLVEDAIQLWKQKFQGREVYVKLTPMLLSRKKTFPEFTPSSDVFEESMDTQDVAEPLDRWPITEISVMNKDEWEFRLQDQFGHVYNPEDCIIFNVSMHFPEAVSMFTYSLGPKLLIASVININDKDALGKETTVSDGNAVNSPSGYFAARTGFHCDFISIIVCLFQAYMMDYYIYSSRTAEGEPPYHVGFSYILPSMLTSSEGQAIVSITSNRHRAIGQLRC</sequence>
<evidence type="ECO:0000313" key="2">
    <source>
        <dbReference type="EMBL" id="KAJ4441238.1"/>
    </source>
</evidence>
<dbReference type="InterPro" id="IPR013783">
    <property type="entry name" value="Ig-like_fold"/>
</dbReference>
<organism evidence="2 3">
    <name type="scientific">Periplaneta americana</name>
    <name type="common">American cockroach</name>
    <name type="synonym">Blatta americana</name>
    <dbReference type="NCBI Taxonomy" id="6978"/>
    <lineage>
        <taxon>Eukaryota</taxon>
        <taxon>Metazoa</taxon>
        <taxon>Ecdysozoa</taxon>
        <taxon>Arthropoda</taxon>
        <taxon>Hexapoda</taxon>
        <taxon>Insecta</taxon>
        <taxon>Pterygota</taxon>
        <taxon>Neoptera</taxon>
        <taxon>Polyneoptera</taxon>
        <taxon>Dictyoptera</taxon>
        <taxon>Blattodea</taxon>
        <taxon>Blattoidea</taxon>
        <taxon>Blattidae</taxon>
        <taxon>Blattinae</taxon>
        <taxon>Periplaneta</taxon>
    </lineage>
</organism>
<gene>
    <name evidence="2" type="ORF">ANN_11089</name>
</gene>
<dbReference type="InterPro" id="IPR013784">
    <property type="entry name" value="Carb-bd-like_fold"/>
</dbReference>
<protein>
    <recommendedName>
        <fullName evidence="1">CBM20 domain-containing protein</fullName>
    </recommendedName>
</protein>
<comment type="caution">
    <text evidence="2">The sequence shown here is derived from an EMBL/GenBank/DDBJ whole genome shotgun (WGS) entry which is preliminary data.</text>
</comment>
<dbReference type="Pfam" id="PF00686">
    <property type="entry name" value="CBM_20"/>
    <property type="match status" value="1"/>
</dbReference>
<dbReference type="Gene3D" id="2.60.40.10">
    <property type="entry name" value="Immunoglobulins"/>
    <property type="match status" value="2"/>
</dbReference>
<feature type="domain" description="CBM20" evidence="1">
    <location>
        <begin position="9"/>
        <end position="216"/>
    </location>
</feature>
<dbReference type="SMART" id="SM01065">
    <property type="entry name" value="CBM_2"/>
    <property type="match status" value="1"/>
</dbReference>
<reference evidence="2 3" key="1">
    <citation type="journal article" date="2022" name="Allergy">
        <title>Genome assembly and annotation of Periplaneta americana reveal a comprehensive cockroach allergen profile.</title>
        <authorList>
            <person name="Wang L."/>
            <person name="Xiong Q."/>
            <person name="Saelim N."/>
            <person name="Wang L."/>
            <person name="Nong W."/>
            <person name="Wan A.T."/>
            <person name="Shi M."/>
            <person name="Liu X."/>
            <person name="Cao Q."/>
            <person name="Hui J.H.L."/>
            <person name="Sookrung N."/>
            <person name="Leung T.F."/>
            <person name="Tungtrongchitr A."/>
            <person name="Tsui S.K.W."/>
        </authorList>
    </citation>
    <scope>NUCLEOTIDE SEQUENCE [LARGE SCALE GENOMIC DNA]</scope>
    <source>
        <strain evidence="2">PWHHKU_190912</strain>
    </source>
</reference>
<evidence type="ECO:0000313" key="3">
    <source>
        <dbReference type="Proteomes" id="UP001148838"/>
    </source>
</evidence>
<accession>A0ABQ8T421</accession>
<evidence type="ECO:0000259" key="1">
    <source>
        <dbReference type="SMART" id="SM01065"/>
    </source>
</evidence>
<name>A0ABQ8T421_PERAM</name>
<keyword evidence="3" id="KW-1185">Reference proteome</keyword>